<feature type="region of interest" description="Disordered" evidence="1">
    <location>
        <begin position="9"/>
        <end position="81"/>
    </location>
</feature>
<evidence type="ECO:0000256" key="1">
    <source>
        <dbReference type="SAM" id="MobiDB-lite"/>
    </source>
</evidence>
<sequence>MEQLIELVLTESGFSQPGLDALHPKREEHHQQRHKDGQPGSHVGIDDSAPPLGPLTGGPDPRNPIPIRDLTCASPVVSGRP</sequence>
<proteinExistence type="predicted"/>
<gene>
    <name evidence="2" type="ORF">PA7_22560</name>
</gene>
<feature type="compositionally biased region" description="Basic and acidic residues" evidence="1">
    <location>
        <begin position="22"/>
        <end position="37"/>
    </location>
</feature>
<protein>
    <submittedName>
        <fullName evidence="2">Uncharacterized protein</fullName>
    </submittedName>
</protein>
<organism evidence="2 3">
    <name type="scientific">Pseudonocardia asaccharolytica DSM 44247 = NBRC 16224</name>
    <dbReference type="NCBI Taxonomy" id="1123024"/>
    <lineage>
        <taxon>Bacteria</taxon>
        <taxon>Bacillati</taxon>
        <taxon>Actinomycetota</taxon>
        <taxon>Actinomycetes</taxon>
        <taxon>Pseudonocardiales</taxon>
        <taxon>Pseudonocardiaceae</taxon>
        <taxon>Pseudonocardia</taxon>
    </lineage>
</organism>
<dbReference type="AlphaFoldDB" id="A0A511D0T3"/>
<evidence type="ECO:0000313" key="2">
    <source>
        <dbReference type="EMBL" id="GEL18419.1"/>
    </source>
</evidence>
<keyword evidence="3" id="KW-1185">Reference proteome</keyword>
<accession>A0A511D0T3</accession>
<evidence type="ECO:0000313" key="3">
    <source>
        <dbReference type="Proteomes" id="UP000321328"/>
    </source>
</evidence>
<reference evidence="2 3" key="1">
    <citation type="submission" date="2019-07" db="EMBL/GenBank/DDBJ databases">
        <title>Whole genome shotgun sequence of Pseudonocardia asaccharolytica NBRC 16224.</title>
        <authorList>
            <person name="Hosoyama A."/>
            <person name="Uohara A."/>
            <person name="Ohji S."/>
            <person name="Ichikawa N."/>
        </authorList>
    </citation>
    <scope>NUCLEOTIDE SEQUENCE [LARGE SCALE GENOMIC DNA]</scope>
    <source>
        <strain evidence="2 3">NBRC 16224</strain>
    </source>
</reference>
<comment type="caution">
    <text evidence="2">The sequence shown here is derived from an EMBL/GenBank/DDBJ whole genome shotgun (WGS) entry which is preliminary data.</text>
</comment>
<dbReference type="EMBL" id="BJVI01000020">
    <property type="protein sequence ID" value="GEL18419.1"/>
    <property type="molecule type" value="Genomic_DNA"/>
</dbReference>
<name>A0A511D0T3_9PSEU</name>
<dbReference type="Proteomes" id="UP000321328">
    <property type="component" value="Unassembled WGS sequence"/>
</dbReference>